<reference evidence="2" key="1">
    <citation type="journal article" date="2014" name="Front. Microbiol.">
        <title>High frequency of phylogenetically diverse reductive dehalogenase-homologous genes in deep subseafloor sedimentary metagenomes.</title>
        <authorList>
            <person name="Kawai M."/>
            <person name="Futagami T."/>
            <person name="Toyoda A."/>
            <person name="Takaki Y."/>
            <person name="Nishi S."/>
            <person name="Hori S."/>
            <person name="Arai W."/>
            <person name="Tsubouchi T."/>
            <person name="Morono Y."/>
            <person name="Uchiyama I."/>
            <person name="Ito T."/>
            <person name="Fujiyama A."/>
            <person name="Inagaki F."/>
            <person name="Takami H."/>
        </authorList>
    </citation>
    <scope>NUCLEOTIDE SEQUENCE</scope>
    <source>
        <strain evidence="2">Expedition CK06-06</strain>
    </source>
</reference>
<evidence type="ECO:0000256" key="1">
    <source>
        <dbReference type="SAM" id="Phobius"/>
    </source>
</evidence>
<evidence type="ECO:0000313" key="2">
    <source>
        <dbReference type="EMBL" id="GAI00932.1"/>
    </source>
</evidence>
<proteinExistence type="predicted"/>
<dbReference type="GO" id="GO:0006814">
    <property type="term" value="P:sodium ion transport"/>
    <property type="evidence" value="ECO:0007669"/>
    <property type="project" value="InterPro"/>
</dbReference>
<feature type="transmembrane region" description="Helical" evidence="1">
    <location>
        <begin position="29"/>
        <end position="51"/>
    </location>
</feature>
<keyword evidence="1" id="KW-0812">Transmembrane</keyword>
<dbReference type="Pfam" id="PF03977">
    <property type="entry name" value="OAD_beta"/>
    <property type="match status" value="1"/>
</dbReference>
<feature type="non-terminal residue" evidence="2">
    <location>
        <position position="57"/>
    </location>
</feature>
<feature type="non-terminal residue" evidence="2">
    <location>
        <position position="1"/>
    </location>
</feature>
<accession>X1K1P3</accession>
<dbReference type="GO" id="GO:0016829">
    <property type="term" value="F:lyase activity"/>
    <property type="evidence" value="ECO:0007669"/>
    <property type="project" value="InterPro"/>
</dbReference>
<organism evidence="2">
    <name type="scientific">marine sediment metagenome</name>
    <dbReference type="NCBI Taxonomy" id="412755"/>
    <lineage>
        <taxon>unclassified sequences</taxon>
        <taxon>metagenomes</taxon>
        <taxon>ecological metagenomes</taxon>
    </lineage>
</organism>
<comment type="caution">
    <text evidence="2">The sequence shown here is derived from an EMBL/GenBank/DDBJ whole genome shotgun (WGS) entry which is preliminary data.</text>
</comment>
<gene>
    <name evidence="2" type="ORF">S03H2_72475</name>
</gene>
<sequence>PEGFPAEVGTLSELLRAIGRGEIGLLNVLYTYGIKSGVIPLLIFLGVGAMTDFRPTI</sequence>
<protein>
    <submittedName>
        <fullName evidence="2">Uncharacterized protein</fullName>
    </submittedName>
</protein>
<name>X1K1P3_9ZZZZ</name>
<keyword evidence="1" id="KW-0472">Membrane</keyword>
<keyword evidence="1" id="KW-1133">Transmembrane helix</keyword>
<dbReference type="AlphaFoldDB" id="X1K1P3"/>
<dbReference type="EMBL" id="BARU01049027">
    <property type="protein sequence ID" value="GAI00932.1"/>
    <property type="molecule type" value="Genomic_DNA"/>
</dbReference>
<dbReference type="InterPro" id="IPR005661">
    <property type="entry name" value="OadB_MmdB"/>
</dbReference>